<name>A0A8S1RT33_9CILI</name>
<comment type="caution">
    <text evidence="2">The sequence shown here is derived from an EMBL/GenBank/DDBJ whole genome shotgun (WGS) entry which is preliminary data.</text>
</comment>
<accession>A0A8S1RT33</accession>
<reference evidence="2" key="1">
    <citation type="submission" date="2021-01" db="EMBL/GenBank/DDBJ databases">
        <authorList>
            <consortium name="Genoscope - CEA"/>
            <person name="William W."/>
        </authorList>
    </citation>
    <scope>NUCLEOTIDE SEQUENCE</scope>
</reference>
<evidence type="ECO:0000313" key="2">
    <source>
        <dbReference type="EMBL" id="CAD8131076.1"/>
    </source>
</evidence>
<protein>
    <recommendedName>
        <fullName evidence="4">Transmembrane protein</fullName>
    </recommendedName>
</protein>
<evidence type="ECO:0000256" key="1">
    <source>
        <dbReference type="SAM" id="SignalP"/>
    </source>
</evidence>
<dbReference type="EMBL" id="CAJJDN010000367">
    <property type="protein sequence ID" value="CAD8131076.1"/>
    <property type="molecule type" value="Genomic_DNA"/>
</dbReference>
<dbReference type="OrthoDB" id="325695at2759"/>
<organism evidence="2 3">
    <name type="scientific">Paramecium sonneborni</name>
    <dbReference type="NCBI Taxonomy" id="65129"/>
    <lineage>
        <taxon>Eukaryota</taxon>
        <taxon>Sar</taxon>
        <taxon>Alveolata</taxon>
        <taxon>Ciliophora</taxon>
        <taxon>Intramacronucleata</taxon>
        <taxon>Oligohymenophorea</taxon>
        <taxon>Peniculida</taxon>
        <taxon>Parameciidae</taxon>
        <taxon>Paramecium</taxon>
    </lineage>
</organism>
<dbReference type="Proteomes" id="UP000692954">
    <property type="component" value="Unassembled WGS sequence"/>
</dbReference>
<feature type="chain" id="PRO_5035742905" description="Transmembrane protein" evidence="1">
    <location>
        <begin position="25"/>
        <end position="263"/>
    </location>
</feature>
<evidence type="ECO:0000313" key="3">
    <source>
        <dbReference type="Proteomes" id="UP000692954"/>
    </source>
</evidence>
<keyword evidence="1" id="KW-0732">Signal</keyword>
<gene>
    <name evidence="2" type="ORF">PSON_ATCC_30995.1.T3670006</name>
</gene>
<evidence type="ECO:0008006" key="4">
    <source>
        <dbReference type="Google" id="ProtNLM"/>
    </source>
</evidence>
<keyword evidence="3" id="KW-1185">Reference proteome</keyword>
<dbReference type="AlphaFoldDB" id="A0A8S1RT33"/>
<proteinExistence type="predicted"/>
<dbReference type="PROSITE" id="PS51257">
    <property type="entry name" value="PROKAR_LIPOPROTEIN"/>
    <property type="match status" value="1"/>
</dbReference>
<feature type="signal peptide" evidence="1">
    <location>
        <begin position="1"/>
        <end position="24"/>
    </location>
</feature>
<sequence length="263" mass="29827">MNCLCKDSLYCFLVLLSCDPGFVCDSSCKTSLNSSSACSSSDAGFCLCQLTIIKQQTIFNVFAMMDIIEMDQINVSNAQHHVQNVRIIHMVVPNDIQYKCECQYGYFQVDSHTYQQCVSPCQTCESNQNYCLSCVDSNQIVNDFHKCVCKIDSVVNIDGFTRNKCQLPYVSCLQLQINVSLVQIYYINNLNLVNVNLDGYLMIITSAYLEQNHVKLVRYLQLNVLPLGILIKNLIAQNNVFTNLHIILILQTPVQSVQNLLRM</sequence>